<dbReference type="AlphaFoldDB" id="A0A540LA67"/>
<gene>
    <name evidence="2" type="ORF">C1H46_031031</name>
</gene>
<feature type="region of interest" description="Disordered" evidence="1">
    <location>
        <begin position="43"/>
        <end position="75"/>
    </location>
</feature>
<reference evidence="2 3" key="1">
    <citation type="journal article" date="2019" name="G3 (Bethesda)">
        <title>Sequencing of a Wild Apple (Malus baccata) Genome Unravels the Differences Between Cultivated and Wild Apple Species Regarding Disease Resistance and Cold Tolerance.</title>
        <authorList>
            <person name="Chen X."/>
        </authorList>
    </citation>
    <scope>NUCLEOTIDE SEQUENCE [LARGE SCALE GENOMIC DNA]</scope>
    <source>
        <strain evidence="3">cv. Shandingzi</strain>
        <tissue evidence="2">Leaves</tissue>
    </source>
</reference>
<feature type="compositionally biased region" description="Polar residues" evidence="1">
    <location>
        <begin position="64"/>
        <end position="74"/>
    </location>
</feature>
<evidence type="ECO:0000313" key="2">
    <source>
        <dbReference type="EMBL" id="TQD83386.1"/>
    </source>
</evidence>
<comment type="caution">
    <text evidence="2">The sequence shown here is derived from an EMBL/GenBank/DDBJ whole genome shotgun (WGS) entry which is preliminary data.</text>
</comment>
<keyword evidence="3" id="KW-1185">Reference proteome</keyword>
<dbReference type="EMBL" id="VIEB01000680">
    <property type="protein sequence ID" value="TQD83386.1"/>
    <property type="molecule type" value="Genomic_DNA"/>
</dbReference>
<dbReference type="Proteomes" id="UP000315295">
    <property type="component" value="Unassembled WGS sequence"/>
</dbReference>
<organism evidence="2 3">
    <name type="scientific">Malus baccata</name>
    <name type="common">Siberian crab apple</name>
    <name type="synonym">Pyrus baccata</name>
    <dbReference type="NCBI Taxonomy" id="106549"/>
    <lineage>
        <taxon>Eukaryota</taxon>
        <taxon>Viridiplantae</taxon>
        <taxon>Streptophyta</taxon>
        <taxon>Embryophyta</taxon>
        <taxon>Tracheophyta</taxon>
        <taxon>Spermatophyta</taxon>
        <taxon>Magnoliopsida</taxon>
        <taxon>eudicotyledons</taxon>
        <taxon>Gunneridae</taxon>
        <taxon>Pentapetalae</taxon>
        <taxon>rosids</taxon>
        <taxon>fabids</taxon>
        <taxon>Rosales</taxon>
        <taxon>Rosaceae</taxon>
        <taxon>Amygdaloideae</taxon>
        <taxon>Maleae</taxon>
        <taxon>Malus</taxon>
    </lineage>
</organism>
<protein>
    <recommendedName>
        <fullName evidence="4">No apical meristem-associated C-terminal domain-containing protein</fullName>
    </recommendedName>
</protein>
<accession>A0A540LA67</accession>
<evidence type="ECO:0000256" key="1">
    <source>
        <dbReference type="SAM" id="MobiDB-lite"/>
    </source>
</evidence>
<evidence type="ECO:0000313" key="3">
    <source>
        <dbReference type="Proteomes" id="UP000315295"/>
    </source>
</evidence>
<name>A0A540LA67_MALBA</name>
<proteinExistence type="predicted"/>
<evidence type="ECO:0008006" key="4">
    <source>
        <dbReference type="Google" id="ProtNLM"/>
    </source>
</evidence>
<sequence length="112" mass="13500">MRPNKARKLKKKGKAKDDYTFQHEMAASLRLMAEQNVIVAEEMSHRHEERVKQIQEEMDDRNMQRNTSDYTPMSKTYFDRKKREIMARRELFTSDYNPTIAADDDDDYRFES</sequence>
<feature type="compositionally biased region" description="Basic and acidic residues" evidence="1">
    <location>
        <begin position="43"/>
        <end position="63"/>
    </location>
</feature>